<reference evidence="3" key="1">
    <citation type="journal article" date="2021" name="PeerJ">
        <title>Extensive microbial diversity within the chicken gut microbiome revealed by metagenomics and culture.</title>
        <authorList>
            <person name="Gilroy R."/>
            <person name="Ravi A."/>
            <person name="Getino M."/>
            <person name="Pursley I."/>
            <person name="Horton D.L."/>
            <person name="Alikhan N.F."/>
            <person name="Baker D."/>
            <person name="Gharbi K."/>
            <person name="Hall N."/>
            <person name="Watson M."/>
            <person name="Adriaenssens E.M."/>
            <person name="Foster-Nyarko E."/>
            <person name="Jarju S."/>
            <person name="Secka A."/>
            <person name="Antonio M."/>
            <person name="Oren A."/>
            <person name="Chaudhuri R.R."/>
            <person name="La Ragione R."/>
            <person name="Hildebrand F."/>
            <person name="Pallen M.J."/>
        </authorList>
    </citation>
    <scope>NUCLEOTIDE SEQUENCE</scope>
    <source>
        <strain evidence="3">ChiGjej1B1-98</strain>
    </source>
</reference>
<keyword evidence="2" id="KW-0732">Signal</keyword>
<proteinExistence type="predicted"/>
<dbReference type="EMBL" id="DXDC01000347">
    <property type="protein sequence ID" value="HIY66878.1"/>
    <property type="molecule type" value="Genomic_DNA"/>
</dbReference>
<evidence type="ECO:0000256" key="1">
    <source>
        <dbReference type="SAM" id="MobiDB-lite"/>
    </source>
</evidence>
<gene>
    <name evidence="3" type="ORF">H9830_11440</name>
</gene>
<feature type="chain" id="PRO_5039523777" description="Lipoprotein" evidence="2">
    <location>
        <begin position="19"/>
        <end position="158"/>
    </location>
</feature>
<reference evidence="3" key="2">
    <citation type="submission" date="2021-04" db="EMBL/GenBank/DDBJ databases">
        <authorList>
            <person name="Gilroy R."/>
        </authorList>
    </citation>
    <scope>NUCLEOTIDE SEQUENCE</scope>
    <source>
        <strain evidence="3">ChiGjej1B1-98</strain>
    </source>
</reference>
<feature type="region of interest" description="Disordered" evidence="1">
    <location>
        <begin position="59"/>
        <end position="81"/>
    </location>
</feature>
<accession>A0A9D1YW79</accession>
<name>A0A9D1YW79_9MICO</name>
<feature type="compositionally biased region" description="Polar residues" evidence="1">
    <location>
        <begin position="60"/>
        <end position="70"/>
    </location>
</feature>
<dbReference type="AlphaFoldDB" id="A0A9D1YW79"/>
<organism evidence="3 4">
    <name type="scientific">Candidatus Agrococcus pullicola</name>
    <dbReference type="NCBI Taxonomy" id="2838429"/>
    <lineage>
        <taxon>Bacteria</taxon>
        <taxon>Bacillati</taxon>
        <taxon>Actinomycetota</taxon>
        <taxon>Actinomycetes</taxon>
        <taxon>Micrococcales</taxon>
        <taxon>Microbacteriaceae</taxon>
        <taxon>Agrococcus</taxon>
    </lineage>
</organism>
<evidence type="ECO:0008006" key="5">
    <source>
        <dbReference type="Google" id="ProtNLM"/>
    </source>
</evidence>
<protein>
    <recommendedName>
        <fullName evidence="5">Lipoprotein</fullName>
    </recommendedName>
</protein>
<dbReference type="PROSITE" id="PS51257">
    <property type="entry name" value="PROKAR_LIPOPROTEIN"/>
    <property type="match status" value="1"/>
</dbReference>
<feature type="signal peptide" evidence="2">
    <location>
        <begin position="1"/>
        <end position="18"/>
    </location>
</feature>
<sequence>MHRILTTAVAFLAASLLAACSSSEPLDFEPPPGQDTDTAPAQLSPALENALREMDCAEVTLTTPPDTSGVESGEDQDEGEVQQAGIEIREAGHCIPFAGVEQVDFFEFASADDARTWASSDAVEIAGVDNAYISGAVIIIDRNNDYLMQLTMQFDSVS</sequence>
<evidence type="ECO:0000256" key="2">
    <source>
        <dbReference type="SAM" id="SignalP"/>
    </source>
</evidence>
<dbReference type="Proteomes" id="UP000824005">
    <property type="component" value="Unassembled WGS sequence"/>
</dbReference>
<evidence type="ECO:0000313" key="4">
    <source>
        <dbReference type="Proteomes" id="UP000824005"/>
    </source>
</evidence>
<comment type="caution">
    <text evidence="3">The sequence shown here is derived from an EMBL/GenBank/DDBJ whole genome shotgun (WGS) entry which is preliminary data.</text>
</comment>
<evidence type="ECO:0000313" key="3">
    <source>
        <dbReference type="EMBL" id="HIY66878.1"/>
    </source>
</evidence>